<protein>
    <submittedName>
        <fullName evidence="1">Uncharacterized protein</fullName>
    </submittedName>
</protein>
<keyword evidence="2" id="KW-1185">Reference proteome</keyword>
<feature type="non-terminal residue" evidence="1">
    <location>
        <position position="1"/>
    </location>
</feature>
<evidence type="ECO:0000313" key="1">
    <source>
        <dbReference type="EMBL" id="GJT80802.1"/>
    </source>
</evidence>
<gene>
    <name evidence="1" type="ORF">Tco_1055144</name>
</gene>
<organism evidence="1 2">
    <name type="scientific">Tanacetum coccineum</name>
    <dbReference type="NCBI Taxonomy" id="301880"/>
    <lineage>
        <taxon>Eukaryota</taxon>
        <taxon>Viridiplantae</taxon>
        <taxon>Streptophyta</taxon>
        <taxon>Embryophyta</taxon>
        <taxon>Tracheophyta</taxon>
        <taxon>Spermatophyta</taxon>
        <taxon>Magnoliopsida</taxon>
        <taxon>eudicotyledons</taxon>
        <taxon>Gunneridae</taxon>
        <taxon>Pentapetalae</taxon>
        <taxon>asterids</taxon>
        <taxon>campanulids</taxon>
        <taxon>Asterales</taxon>
        <taxon>Asteraceae</taxon>
        <taxon>Asteroideae</taxon>
        <taxon>Anthemideae</taxon>
        <taxon>Anthemidinae</taxon>
        <taxon>Tanacetum</taxon>
    </lineage>
</organism>
<reference evidence="1" key="2">
    <citation type="submission" date="2022-01" db="EMBL/GenBank/DDBJ databases">
        <authorList>
            <person name="Yamashiro T."/>
            <person name="Shiraishi A."/>
            <person name="Satake H."/>
            <person name="Nakayama K."/>
        </authorList>
    </citation>
    <scope>NUCLEOTIDE SEQUENCE</scope>
</reference>
<dbReference type="EMBL" id="BQNB010019026">
    <property type="protein sequence ID" value="GJT80802.1"/>
    <property type="molecule type" value="Genomic_DNA"/>
</dbReference>
<proteinExistence type="predicted"/>
<sequence>REKKKDLERELREVLVCVNGEVVGFGDGEKNRQMNTYEGGRWLGMFRADQLTKNHLQFAQHYLRTMVKMLCPYFSNNIVTLIVIFAEFNVALDGQDVVTMCAFVLEVIMVEVKETIVTPVVTTTSTVNGTPLANTVVNHAEKPENFSGLHFKRWKQKIFFYLTTLNLAWFLTESAPQIVEGEADAQSVSAVDAWKHSEFL</sequence>
<dbReference type="Proteomes" id="UP001151760">
    <property type="component" value="Unassembled WGS sequence"/>
</dbReference>
<name>A0ABQ5H0M8_9ASTR</name>
<reference evidence="1" key="1">
    <citation type="journal article" date="2022" name="Int. J. Mol. Sci.">
        <title>Draft Genome of Tanacetum Coccineum: Genomic Comparison of Closely Related Tanacetum-Family Plants.</title>
        <authorList>
            <person name="Yamashiro T."/>
            <person name="Shiraishi A."/>
            <person name="Nakayama K."/>
            <person name="Satake H."/>
        </authorList>
    </citation>
    <scope>NUCLEOTIDE SEQUENCE</scope>
</reference>
<accession>A0ABQ5H0M8</accession>
<comment type="caution">
    <text evidence="1">The sequence shown here is derived from an EMBL/GenBank/DDBJ whole genome shotgun (WGS) entry which is preliminary data.</text>
</comment>
<evidence type="ECO:0000313" key="2">
    <source>
        <dbReference type="Proteomes" id="UP001151760"/>
    </source>
</evidence>